<dbReference type="RefSeq" id="WP_179965906.1">
    <property type="nucleotide sequence ID" value="NZ_BSDU01000001.1"/>
</dbReference>
<dbReference type="AlphaFoldDB" id="A0A0X3BML3"/>
<dbReference type="Proteomes" id="UP000069850">
    <property type="component" value="Chromosome 1"/>
</dbReference>
<evidence type="ECO:0000313" key="2">
    <source>
        <dbReference type="Proteomes" id="UP000069850"/>
    </source>
</evidence>
<proteinExistence type="predicted"/>
<accession>A0A0X3BML3</accession>
<organism evidence="1 2">
    <name type="scientific">Methanoculleus bourgensis</name>
    <dbReference type="NCBI Taxonomy" id="83986"/>
    <lineage>
        <taxon>Archaea</taxon>
        <taxon>Methanobacteriati</taxon>
        <taxon>Methanobacteriota</taxon>
        <taxon>Stenosarchaea group</taxon>
        <taxon>Methanomicrobia</taxon>
        <taxon>Methanomicrobiales</taxon>
        <taxon>Methanomicrobiaceae</taxon>
        <taxon>Methanoculleus</taxon>
    </lineage>
</organism>
<protein>
    <submittedName>
        <fullName evidence="1">Uncharacterized protein</fullName>
    </submittedName>
</protein>
<evidence type="ECO:0000313" key="1">
    <source>
        <dbReference type="EMBL" id="CVK33336.1"/>
    </source>
</evidence>
<dbReference type="EMBL" id="LT158599">
    <property type="protein sequence ID" value="CVK33336.1"/>
    <property type="molecule type" value="Genomic_DNA"/>
</dbReference>
<name>A0A0X3BML3_9EURY</name>
<dbReference type="GeneID" id="56098546"/>
<dbReference type="KEGG" id="mema:MMAB1_2123"/>
<gene>
    <name evidence="1" type="ORF">MMAB1_2123</name>
</gene>
<dbReference type="OrthoDB" id="105653at2157"/>
<reference evidence="1 2" key="1">
    <citation type="submission" date="2016-01" db="EMBL/GenBank/DDBJ databases">
        <authorList>
            <person name="Manzoor S."/>
        </authorList>
    </citation>
    <scope>NUCLEOTIDE SEQUENCE [LARGE SCALE GENOMIC DNA]</scope>
    <source>
        <strain evidence="1">Methanoculleus sp MAB1</strain>
    </source>
</reference>
<sequence>MAKPIELGLTLEGEDARRFHEYMERPTYTDDARKLIRLAAWDAQNRRL</sequence>